<dbReference type="GO" id="GO:0016020">
    <property type="term" value="C:membrane"/>
    <property type="evidence" value="ECO:0007669"/>
    <property type="project" value="TreeGrafter"/>
</dbReference>
<dbReference type="GO" id="GO:0046464">
    <property type="term" value="P:acylglycerol catabolic process"/>
    <property type="evidence" value="ECO:0007669"/>
    <property type="project" value="TreeGrafter"/>
</dbReference>
<dbReference type="Gene3D" id="3.40.50.1820">
    <property type="entry name" value="alpha/beta hydrolase"/>
    <property type="match status" value="1"/>
</dbReference>
<comment type="caution">
    <text evidence="2">The sequence shown here is derived from an EMBL/GenBank/DDBJ whole genome shotgun (WGS) entry which is preliminary data.</text>
</comment>
<dbReference type="InterPro" id="IPR000073">
    <property type="entry name" value="AB_hydrolase_1"/>
</dbReference>
<dbReference type="GO" id="GO:0047372">
    <property type="term" value="F:monoacylglycerol lipase activity"/>
    <property type="evidence" value="ECO:0007669"/>
    <property type="project" value="TreeGrafter"/>
</dbReference>
<keyword evidence="3" id="KW-1185">Reference proteome</keyword>
<dbReference type="InterPro" id="IPR050266">
    <property type="entry name" value="AB_hydrolase_sf"/>
</dbReference>
<proteinExistence type="predicted"/>
<dbReference type="PANTHER" id="PTHR43798:SF5">
    <property type="entry name" value="MONOACYLGLYCEROL LIPASE ABHD6"/>
    <property type="match status" value="1"/>
</dbReference>
<evidence type="ECO:0000259" key="1">
    <source>
        <dbReference type="Pfam" id="PF12697"/>
    </source>
</evidence>
<feature type="domain" description="AB hydrolase-1" evidence="1">
    <location>
        <begin position="30"/>
        <end position="268"/>
    </location>
</feature>
<sequence>MTSTYETKTVVAGGFRTGYLEAGDPSKQTVVLIHDGGFGTTAELCWGGMITPLAERYHVLAPELLGWGSTDKVVFLDRSPYVPRVAHVAAFCAELGVRTAHFVGASFGGSLLLRAVTDPARPWPVDRAVSISGTGGPYRLPEGIAALADYTPSLADAERMTGLVVRSTEGMQAHVRARYENSLIPGHWEAMAAPRLSNPAVERKLPPDPFLENWATVSTPVLLVEGRHDVLLEKGWAKKLADIAPGAYATEVDHAHEPNVDAPGETARLVLDFLDGDAQ</sequence>
<protein>
    <submittedName>
        <fullName evidence="2">Pimeloyl-ACP methyl ester carboxylesterase</fullName>
    </submittedName>
</protein>
<dbReference type="SUPFAM" id="SSF53474">
    <property type="entry name" value="alpha/beta-Hydrolases"/>
    <property type="match status" value="1"/>
</dbReference>
<dbReference type="EMBL" id="VFPA01000002">
    <property type="protein sequence ID" value="TQM11545.1"/>
    <property type="molecule type" value="Genomic_DNA"/>
</dbReference>
<organism evidence="2 3">
    <name type="scientific">Pseudonocardia kunmingensis</name>
    <dbReference type="NCBI Taxonomy" id="630975"/>
    <lineage>
        <taxon>Bacteria</taxon>
        <taxon>Bacillati</taxon>
        <taxon>Actinomycetota</taxon>
        <taxon>Actinomycetes</taxon>
        <taxon>Pseudonocardiales</taxon>
        <taxon>Pseudonocardiaceae</taxon>
        <taxon>Pseudonocardia</taxon>
    </lineage>
</organism>
<reference evidence="2 3" key="1">
    <citation type="submission" date="2019-06" db="EMBL/GenBank/DDBJ databases">
        <title>Sequencing the genomes of 1000 actinobacteria strains.</title>
        <authorList>
            <person name="Klenk H.-P."/>
        </authorList>
    </citation>
    <scope>NUCLEOTIDE SEQUENCE [LARGE SCALE GENOMIC DNA]</scope>
    <source>
        <strain evidence="2 3">DSM 45301</strain>
    </source>
</reference>
<dbReference type="Pfam" id="PF12697">
    <property type="entry name" value="Abhydrolase_6"/>
    <property type="match status" value="1"/>
</dbReference>
<gene>
    <name evidence="2" type="ORF">FB558_4110</name>
</gene>
<name>A0A543DQF8_9PSEU</name>
<evidence type="ECO:0000313" key="2">
    <source>
        <dbReference type="EMBL" id="TQM11545.1"/>
    </source>
</evidence>
<evidence type="ECO:0000313" key="3">
    <source>
        <dbReference type="Proteomes" id="UP000315677"/>
    </source>
</evidence>
<dbReference type="AlphaFoldDB" id="A0A543DQF8"/>
<dbReference type="OrthoDB" id="9801162at2"/>
<dbReference type="PANTHER" id="PTHR43798">
    <property type="entry name" value="MONOACYLGLYCEROL LIPASE"/>
    <property type="match status" value="1"/>
</dbReference>
<accession>A0A543DQF8</accession>
<dbReference type="RefSeq" id="WP_142055767.1">
    <property type="nucleotide sequence ID" value="NZ_VFPA01000002.1"/>
</dbReference>
<dbReference type="Proteomes" id="UP000315677">
    <property type="component" value="Unassembled WGS sequence"/>
</dbReference>
<dbReference type="InterPro" id="IPR029058">
    <property type="entry name" value="AB_hydrolase_fold"/>
</dbReference>
<dbReference type="PRINTS" id="PR00111">
    <property type="entry name" value="ABHYDROLASE"/>
</dbReference>